<comment type="subcellular location">
    <subcellularLocation>
        <location evidence="1">Nucleus</location>
    </subcellularLocation>
</comment>
<evidence type="ECO:0000313" key="8">
    <source>
        <dbReference type="Proteomes" id="UP000053593"/>
    </source>
</evidence>
<keyword evidence="4" id="KW-0804">Transcription</keyword>
<evidence type="ECO:0000256" key="1">
    <source>
        <dbReference type="ARBA" id="ARBA00004123"/>
    </source>
</evidence>
<feature type="compositionally biased region" description="Pro residues" evidence="6">
    <location>
        <begin position="102"/>
        <end position="116"/>
    </location>
</feature>
<evidence type="ECO:0000256" key="5">
    <source>
        <dbReference type="ARBA" id="ARBA00023242"/>
    </source>
</evidence>
<dbReference type="EMBL" id="KN834775">
    <property type="protein sequence ID" value="KIK60339.1"/>
    <property type="molecule type" value="Genomic_DNA"/>
</dbReference>
<evidence type="ECO:0000313" key="7">
    <source>
        <dbReference type="EMBL" id="KIK60339.1"/>
    </source>
</evidence>
<feature type="region of interest" description="Disordered" evidence="6">
    <location>
        <begin position="81"/>
        <end position="116"/>
    </location>
</feature>
<evidence type="ECO:0000256" key="3">
    <source>
        <dbReference type="ARBA" id="ARBA00023015"/>
    </source>
</evidence>
<dbReference type="SMART" id="SM01401">
    <property type="entry name" value="Sds3"/>
    <property type="match status" value="1"/>
</dbReference>
<reference evidence="7 8" key="1">
    <citation type="submission" date="2014-04" db="EMBL/GenBank/DDBJ databases">
        <title>Evolutionary Origins and Diversification of the Mycorrhizal Mutualists.</title>
        <authorList>
            <consortium name="DOE Joint Genome Institute"/>
            <consortium name="Mycorrhizal Genomics Consortium"/>
            <person name="Kohler A."/>
            <person name="Kuo A."/>
            <person name="Nagy L.G."/>
            <person name="Floudas D."/>
            <person name="Copeland A."/>
            <person name="Barry K.W."/>
            <person name="Cichocki N."/>
            <person name="Veneault-Fourrey C."/>
            <person name="LaButti K."/>
            <person name="Lindquist E.A."/>
            <person name="Lipzen A."/>
            <person name="Lundell T."/>
            <person name="Morin E."/>
            <person name="Murat C."/>
            <person name="Riley R."/>
            <person name="Ohm R."/>
            <person name="Sun H."/>
            <person name="Tunlid A."/>
            <person name="Henrissat B."/>
            <person name="Grigoriev I.V."/>
            <person name="Hibbett D.S."/>
            <person name="Martin F."/>
        </authorList>
    </citation>
    <scope>NUCLEOTIDE SEQUENCE [LARGE SCALE GENOMIC DNA]</scope>
    <source>
        <strain evidence="7 8">FD-317 M1</strain>
    </source>
</reference>
<keyword evidence="3" id="KW-0805">Transcription regulation</keyword>
<gene>
    <name evidence="7" type="ORF">GYMLUDRAFT_603956</name>
</gene>
<dbReference type="GO" id="GO:0010468">
    <property type="term" value="P:regulation of gene expression"/>
    <property type="evidence" value="ECO:0007669"/>
    <property type="project" value="UniProtKB-ARBA"/>
</dbReference>
<protein>
    <submittedName>
        <fullName evidence="7">Uncharacterized protein</fullName>
    </submittedName>
</protein>
<name>A0A0D0CCV1_9AGAR</name>
<dbReference type="OrthoDB" id="20886at2759"/>
<dbReference type="HOGENOM" id="CLU_1090102_0_0_1"/>
<dbReference type="InterPro" id="IPR013907">
    <property type="entry name" value="Sds3"/>
</dbReference>
<proteinExistence type="predicted"/>
<accession>A0A0D0CCV1</accession>
<evidence type="ECO:0000256" key="6">
    <source>
        <dbReference type="SAM" id="MobiDB-lite"/>
    </source>
</evidence>
<organism evidence="7 8">
    <name type="scientific">Collybiopsis luxurians FD-317 M1</name>
    <dbReference type="NCBI Taxonomy" id="944289"/>
    <lineage>
        <taxon>Eukaryota</taxon>
        <taxon>Fungi</taxon>
        <taxon>Dikarya</taxon>
        <taxon>Basidiomycota</taxon>
        <taxon>Agaricomycotina</taxon>
        <taxon>Agaricomycetes</taxon>
        <taxon>Agaricomycetidae</taxon>
        <taxon>Agaricales</taxon>
        <taxon>Marasmiineae</taxon>
        <taxon>Omphalotaceae</taxon>
        <taxon>Collybiopsis</taxon>
        <taxon>Collybiopsis luxurians</taxon>
    </lineage>
</organism>
<evidence type="ECO:0000256" key="4">
    <source>
        <dbReference type="ARBA" id="ARBA00023163"/>
    </source>
</evidence>
<dbReference type="Pfam" id="PF08598">
    <property type="entry name" value="Sds3"/>
    <property type="match status" value="1"/>
</dbReference>
<dbReference type="AlphaFoldDB" id="A0A0D0CCV1"/>
<evidence type="ECO:0000256" key="2">
    <source>
        <dbReference type="ARBA" id="ARBA00022491"/>
    </source>
</evidence>
<sequence length="255" mass="28647">MEELAWEESLIGNGTHPELHYIHSELSRRKNKRLELAKRKCEFEVSNVTKKRRIDESSVWQTWKVQRDQLQTDIIAETNRKRRKLERERRAADRPQPVRRVPLPPDPRFSYSLPPPPTLRQVVDSFPLPNESNILTRHQDSTRFNVPKTRPHVNGVNGVNGTGAKRSRLNGIAPAHPPLGLGSLTSLVAYPELSTLSSAEVQGDLERLLIGARRSGMSNQGPPLPVGMGVDRMGNIPGPINVLVSMINIPHTVFP</sequence>
<keyword evidence="5" id="KW-0539">Nucleus</keyword>
<keyword evidence="8" id="KW-1185">Reference proteome</keyword>
<dbReference type="GO" id="GO:0005654">
    <property type="term" value="C:nucleoplasm"/>
    <property type="evidence" value="ECO:0007669"/>
    <property type="project" value="UniProtKB-ARBA"/>
</dbReference>
<dbReference type="Proteomes" id="UP000053593">
    <property type="component" value="Unassembled WGS sequence"/>
</dbReference>
<keyword evidence="2" id="KW-0678">Repressor</keyword>